<dbReference type="AlphaFoldDB" id="A0A9P6G5P7"/>
<accession>A0A9P6G5P7</accession>
<comment type="caution">
    <text evidence="1">The sequence shown here is derived from an EMBL/GenBank/DDBJ whole genome shotgun (WGS) entry which is preliminary data.</text>
</comment>
<dbReference type="OrthoDB" id="5411518at2759"/>
<proteinExistence type="predicted"/>
<dbReference type="Proteomes" id="UP000756921">
    <property type="component" value="Unassembled WGS sequence"/>
</dbReference>
<keyword evidence="2" id="KW-1185">Reference proteome</keyword>
<evidence type="ECO:0000313" key="1">
    <source>
        <dbReference type="EMBL" id="KAF9729374.1"/>
    </source>
</evidence>
<dbReference type="PANTHER" id="PTHR39290">
    <property type="entry name" value="C3H1-TYPE DOMAIN-CONTAINING PROTEIN-RELATED"/>
    <property type="match status" value="1"/>
</dbReference>
<reference evidence="1" key="1">
    <citation type="journal article" date="2020" name="Mol. Plant Microbe Interact.">
        <title>Genome Sequence of the Biocontrol Agent Coniothyrium minitans strain Conio (IMI 134523).</title>
        <authorList>
            <person name="Patel D."/>
            <person name="Shittu T.A."/>
            <person name="Baroncelli R."/>
            <person name="Muthumeenakshi S."/>
            <person name="Osborne T.H."/>
            <person name="Janganan T.K."/>
            <person name="Sreenivasaprasad S."/>
        </authorList>
    </citation>
    <scope>NUCLEOTIDE SEQUENCE</scope>
    <source>
        <strain evidence="1">Conio</strain>
    </source>
</reference>
<dbReference type="PANTHER" id="PTHR39290:SF6">
    <property type="entry name" value="S-ADENOSYL-L-METHIONINE-DEPENDENT METHYLTRANSFERASES SUPERFAMILY PROTEIN"/>
    <property type="match status" value="1"/>
</dbReference>
<protein>
    <submittedName>
        <fullName evidence="1">Uncharacterized protein</fullName>
    </submittedName>
</protein>
<evidence type="ECO:0000313" key="2">
    <source>
        <dbReference type="Proteomes" id="UP000756921"/>
    </source>
</evidence>
<sequence length="370" mass="41654">MALSFSPDALLEGWTDEKYNPKHNRKNFEECIRAAFNIPKSDNYVYRAQGETTLAITQRAVGGKRVHGMHDWYHDENRNLVSQHDPPHPSPDEISAYTSLFSPSVSLPKALNAFKACSGPNTIRAHISNHLQDRFHNISTGLIPAKKTRTHTNPYFSLWTYSCDELEWAGPWPNTAHTKIAHHILPVFYHHFGCIVPTYAALHVIAKLAQPAKPSREDVRPVLDIGSGNGYWSFMLRNFPLVENMKTLDVRPIDNGLSEYRFSWVGDTIREDGVAYLKNNDGGKGCVLLLVYPQATGNFTGPVLKTFKGDSIVVAGTQNGNGFTAFQDQVVDKWVEKELKEFELTLRLPLPSFAGKDEGLFVFQRKKAEK</sequence>
<gene>
    <name evidence="1" type="ORF">PMIN01_13064</name>
</gene>
<organism evidence="1 2">
    <name type="scientific">Paraphaeosphaeria minitans</name>
    <dbReference type="NCBI Taxonomy" id="565426"/>
    <lineage>
        <taxon>Eukaryota</taxon>
        <taxon>Fungi</taxon>
        <taxon>Dikarya</taxon>
        <taxon>Ascomycota</taxon>
        <taxon>Pezizomycotina</taxon>
        <taxon>Dothideomycetes</taxon>
        <taxon>Pleosporomycetidae</taxon>
        <taxon>Pleosporales</taxon>
        <taxon>Massarineae</taxon>
        <taxon>Didymosphaeriaceae</taxon>
        <taxon>Paraphaeosphaeria</taxon>
    </lineage>
</organism>
<dbReference type="EMBL" id="WJXW01000017">
    <property type="protein sequence ID" value="KAF9729374.1"/>
    <property type="molecule type" value="Genomic_DNA"/>
</dbReference>
<name>A0A9P6G5P7_9PLEO</name>